<accession>H0R4D1</accession>
<dbReference type="OrthoDB" id="4220752at2"/>
<evidence type="ECO:0000256" key="1">
    <source>
        <dbReference type="ARBA" id="ARBA00022801"/>
    </source>
</evidence>
<dbReference type="Pfam" id="PF00561">
    <property type="entry name" value="Abhydrolase_1"/>
    <property type="match status" value="1"/>
</dbReference>
<name>H0R4D1_9ACTN</name>
<proteinExistence type="predicted"/>
<dbReference type="InterPro" id="IPR029058">
    <property type="entry name" value="AB_hydrolase_fold"/>
</dbReference>
<dbReference type="InterPro" id="IPR000639">
    <property type="entry name" value="Epox_hydrolase-like"/>
</dbReference>
<dbReference type="InterPro" id="IPR036291">
    <property type="entry name" value="NAD(P)-bd_dom_sf"/>
</dbReference>
<keyword evidence="1 3" id="KW-0378">Hydrolase</keyword>
<dbReference type="STRING" id="1077974.GOEFS_097_00010"/>
<dbReference type="CDD" id="cd05233">
    <property type="entry name" value="SDR_c"/>
    <property type="match status" value="1"/>
</dbReference>
<reference evidence="3 4" key="1">
    <citation type="submission" date="2011-12" db="EMBL/GenBank/DDBJ databases">
        <title>Whole genome shotgun sequence of Gordonia effusa NBRC 100432.</title>
        <authorList>
            <person name="Yoshida I."/>
            <person name="Takarada H."/>
            <person name="Hosoyama A."/>
            <person name="Tsuchikane K."/>
            <person name="Katsumata H."/>
            <person name="Yamazaki S."/>
            <person name="Fujita N."/>
        </authorList>
    </citation>
    <scope>NUCLEOTIDE SEQUENCE [LARGE SCALE GENOMIC DNA]</scope>
    <source>
        <strain evidence="3 4">NBRC 100432</strain>
    </source>
</reference>
<comment type="caution">
    <text evidence="3">The sequence shown here is derived from an EMBL/GenBank/DDBJ whole genome shotgun (WGS) entry which is preliminary data.</text>
</comment>
<sequence>MVDWRKRIVTNNGVDLAVFELGDPANPAVVLVHGWPDTHHLWTHVGPLLVDAGYYVAAYDTRGYGETSIPSQTARYRVTELAADLFAIADAVSPAAPVHVMGHDWGSIQSWEAVTTPGAERRLKSFISVSGPNLNYMAEWVRKSVLRPSPANLVGGLLQAISSAYTGFFRIPLLTNLFWRLAGRPAIWREFLRRSEGTKKSQIVLGDTFNRDTVNGMRYYRANIRPTISILNTRPAKIPVLEIINERDIALRPAIYTYTYQHVDRLWRRSSATGHWLPYTNPRYLAATAIEFLDSLEGRTLPRRPNGMDRARVRSQPGKLSGKLAVITSATSTYGRDTASLLAESGCEVIVAAHDLADAADIARECESKGALAHSYALNVADTDGFNEFAATVAARHGVPDIVINDVGGGLSGSNAFGPQMVERGAGGKIVNIASAVASNPLSAPLRADLARNRVVVSTIRPGAPKKVARSIVAALKSNGRLPL</sequence>
<dbReference type="RefSeq" id="WP_007319267.1">
    <property type="nucleotide sequence ID" value="NZ_BAEH01000097.1"/>
</dbReference>
<dbReference type="Pfam" id="PF00106">
    <property type="entry name" value="adh_short"/>
    <property type="match status" value="1"/>
</dbReference>
<gene>
    <name evidence="3" type="ORF">GOEFS_097_00010</name>
</gene>
<dbReference type="eggNOG" id="COG0300">
    <property type="taxonomic scope" value="Bacteria"/>
</dbReference>
<dbReference type="PRINTS" id="PR00412">
    <property type="entry name" value="EPOXHYDRLASE"/>
</dbReference>
<dbReference type="SUPFAM" id="SSF51735">
    <property type="entry name" value="NAD(P)-binding Rossmann-fold domains"/>
    <property type="match status" value="1"/>
</dbReference>
<dbReference type="InterPro" id="IPR002347">
    <property type="entry name" value="SDR_fam"/>
</dbReference>
<dbReference type="InterPro" id="IPR000073">
    <property type="entry name" value="AB_hydrolase_1"/>
</dbReference>
<dbReference type="Gene3D" id="3.40.50.720">
    <property type="entry name" value="NAD(P)-binding Rossmann-like Domain"/>
    <property type="match status" value="1"/>
</dbReference>
<dbReference type="GO" id="GO:0016787">
    <property type="term" value="F:hydrolase activity"/>
    <property type="evidence" value="ECO:0007669"/>
    <property type="project" value="UniProtKB-KW"/>
</dbReference>
<evidence type="ECO:0000313" key="3">
    <source>
        <dbReference type="EMBL" id="GAB19932.1"/>
    </source>
</evidence>
<evidence type="ECO:0000313" key="4">
    <source>
        <dbReference type="Proteomes" id="UP000035034"/>
    </source>
</evidence>
<protein>
    <submittedName>
        <fullName evidence="3">Putative hydrolase</fullName>
    </submittedName>
</protein>
<dbReference type="SUPFAM" id="SSF53474">
    <property type="entry name" value="alpha/beta-Hydrolases"/>
    <property type="match status" value="1"/>
</dbReference>
<dbReference type="Proteomes" id="UP000035034">
    <property type="component" value="Unassembled WGS sequence"/>
</dbReference>
<evidence type="ECO:0000259" key="2">
    <source>
        <dbReference type="Pfam" id="PF00561"/>
    </source>
</evidence>
<dbReference type="PANTHER" id="PTHR43329">
    <property type="entry name" value="EPOXIDE HYDROLASE"/>
    <property type="match status" value="1"/>
</dbReference>
<dbReference type="AlphaFoldDB" id="H0R4D1"/>
<organism evidence="3 4">
    <name type="scientific">Gordonia effusa NBRC 100432</name>
    <dbReference type="NCBI Taxonomy" id="1077974"/>
    <lineage>
        <taxon>Bacteria</taxon>
        <taxon>Bacillati</taxon>
        <taxon>Actinomycetota</taxon>
        <taxon>Actinomycetes</taxon>
        <taxon>Mycobacteriales</taxon>
        <taxon>Gordoniaceae</taxon>
        <taxon>Gordonia</taxon>
    </lineage>
</organism>
<feature type="domain" description="AB hydrolase-1" evidence="2">
    <location>
        <begin position="27"/>
        <end position="142"/>
    </location>
</feature>
<keyword evidence="4" id="KW-1185">Reference proteome</keyword>
<dbReference type="Gene3D" id="3.40.50.1820">
    <property type="entry name" value="alpha/beta hydrolase"/>
    <property type="match status" value="1"/>
</dbReference>
<dbReference type="eggNOG" id="COG2267">
    <property type="taxonomic scope" value="Bacteria"/>
</dbReference>
<dbReference type="EMBL" id="BAEH01000097">
    <property type="protein sequence ID" value="GAB19932.1"/>
    <property type="molecule type" value="Genomic_DNA"/>
</dbReference>